<feature type="compositionally biased region" description="Basic residues" evidence="1">
    <location>
        <begin position="173"/>
        <end position="184"/>
    </location>
</feature>
<protein>
    <submittedName>
        <fullName evidence="2">Uncharacterized protein</fullName>
    </submittedName>
</protein>
<proteinExistence type="predicted"/>
<feature type="region of interest" description="Disordered" evidence="1">
    <location>
        <begin position="171"/>
        <end position="192"/>
    </location>
</feature>
<dbReference type="EMBL" id="VSSQ01059422">
    <property type="protein sequence ID" value="MPN12985.1"/>
    <property type="molecule type" value="Genomic_DNA"/>
</dbReference>
<comment type="caution">
    <text evidence="2">The sequence shown here is derived from an EMBL/GenBank/DDBJ whole genome shotgun (WGS) entry which is preliminary data.</text>
</comment>
<evidence type="ECO:0000256" key="1">
    <source>
        <dbReference type="SAM" id="MobiDB-lite"/>
    </source>
</evidence>
<organism evidence="2">
    <name type="scientific">bioreactor metagenome</name>
    <dbReference type="NCBI Taxonomy" id="1076179"/>
    <lineage>
        <taxon>unclassified sequences</taxon>
        <taxon>metagenomes</taxon>
        <taxon>ecological metagenomes</taxon>
    </lineage>
</organism>
<dbReference type="AlphaFoldDB" id="A0A645FF10"/>
<name>A0A645FF10_9ZZZZ</name>
<evidence type="ECO:0000313" key="2">
    <source>
        <dbReference type="EMBL" id="MPN12985.1"/>
    </source>
</evidence>
<accession>A0A645FF10</accession>
<sequence length="192" mass="23062">MQQCRQRAVASTVGIHYLFWPAHIRCNVRIHTQRIGTVFMAHGAAEFVLIEFGNRSRQQRMLGFTFDFFFRKARHIQTRRTRSAQHQIHPVQRLVRRQQRIVLAGQRFSLFFIHRQNRDMLFEECLPPLRVIGNDEFGAQRQYHRHIVFFSVFNRLHGRFRHRLARLAAHQIGRQHQRGRSGNHRLRDAIRP</sequence>
<reference evidence="2" key="1">
    <citation type="submission" date="2019-08" db="EMBL/GenBank/DDBJ databases">
        <authorList>
            <person name="Kucharzyk K."/>
            <person name="Murdoch R.W."/>
            <person name="Higgins S."/>
            <person name="Loffler F."/>
        </authorList>
    </citation>
    <scope>NUCLEOTIDE SEQUENCE</scope>
</reference>
<gene>
    <name evidence="2" type="ORF">SDC9_160305</name>
</gene>